<dbReference type="RefSeq" id="WP_114092707.1">
    <property type="nucleotide sequence ID" value="NZ_JACENX010000001.1"/>
</dbReference>
<protein>
    <submittedName>
        <fullName evidence="4">Site-specific integrase</fullName>
    </submittedName>
</protein>
<dbReference type="Proteomes" id="UP000253437">
    <property type="component" value="Unassembled WGS sequence"/>
</dbReference>
<dbReference type="InterPro" id="IPR002104">
    <property type="entry name" value="Integrase_catalytic"/>
</dbReference>
<evidence type="ECO:0000313" key="4">
    <source>
        <dbReference type="EMBL" id="RIV99355.1"/>
    </source>
</evidence>
<evidence type="ECO:0000256" key="2">
    <source>
        <dbReference type="ARBA" id="ARBA00023172"/>
    </source>
</evidence>
<evidence type="ECO:0000256" key="1">
    <source>
        <dbReference type="ARBA" id="ARBA00022908"/>
    </source>
</evidence>
<dbReference type="CDD" id="cd00796">
    <property type="entry name" value="INT_Rci_Hp1_C"/>
    <property type="match status" value="1"/>
</dbReference>
<sequence>MTVRNLKDNSKKPWLCECYPNGRENKRVRKRFATKGEASAYELFLMRDVEAKPWLVQKPDNRRLSKLIEIWYSHYGRTLTKGDAIAQKFHHMVQAMNDPVASTLTSKMYSDFRSKRMAGEFIFVDQRWNRGTPSISTLNYELGRFKAVFNKLIELGEWKLPNPIENVKPFKESEHEMAFLTHEQIVKLLTYAEHHKRADMIKIIKLCLSTGARWNEAAQLKGSQVSQFKVTFTKTKTKKNRTVPISEELYKEINKPTSGPLFEECYTPFCYILKNKLGVSIPKGQASRILRHTFASHFMMNGGNILILRDVLGHADIKMTMRYAHFAPDHLTDAITLNPLNNV</sequence>
<dbReference type="InterPro" id="IPR057084">
    <property type="entry name" value="Int_N"/>
</dbReference>
<proteinExistence type="predicted"/>
<organism evidence="4 5">
    <name type="scientific">Vibrio harveyi</name>
    <name type="common">Beneckea harveyi</name>
    <dbReference type="NCBI Taxonomy" id="669"/>
    <lineage>
        <taxon>Bacteria</taxon>
        <taxon>Pseudomonadati</taxon>
        <taxon>Pseudomonadota</taxon>
        <taxon>Gammaproteobacteria</taxon>
        <taxon>Vibrionales</taxon>
        <taxon>Vibrionaceae</taxon>
        <taxon>Vibrio</taxon>
    </lineage>
</organism>
<dbReference type="GO" id="GO:0003677">
    <property type="term" value="F:DNA binding"/>
    <property type="evidence" value="ECO:0007669"/>
    <property type="project" value="InterPro"/>
</dbReference>
<dbReference type="Pfam" id="PF00589">
    <property type="entry name" value="Phage_integrase"/>
    <property type="match status" value="2"/>
</dbReference>
<name>A0A8B3DBS5_VIBHA</name>
<dbReference type="GO" id="GO:0006310">
    <property type="term" value="P:DNA recombination"/>
    <property type="evidence" value="ECO:0007669"/>
    <property type="project" value="UniProtKB-KW"/>
</dbReference>
<dbReference type="PROSITE" id="PS51898">
    <property type="entry name" value="TYR_RECOMBINASE"/>
    <property type="match status" value="1"/>
</dbReference>
<dbReference type="PANTHER" id="PTHR30349:SF93">
    <property type="entry name" value="FELS-2 PROPHAGE PROTEIN"/>
    <property type="match status" value="1"/>
</dbReference>
<keyword evidence="2" id="KW-0233">DNA recombination</keyword>
<keyword evidence="1" id="KW-0229">DNA integration</keyword>
<evidence type="ECO:0000313" key="5">
    <source>
        <dbReference type="Proteomes" id="UP000253437"/>
    </source>
</evidence>
<dbReference type="InterPro" id="IPR013762">
    <property type="entry name" value="Integrase-like_cat_sf"/>
</dbReference>
<reference evidence="4 5" key="1">
    <citation type="submission" date="2018-08" db="EMBL/GenBank/DDBJ databases">
        <title>Vibrio harveyi strains pathogenic to white snook Centropomus viridis Lockington (1877) and potential probiotic bacteria.</title>
        <authorList>
            <person name="Soto-Rodriguez S."/>
            <person name="Gomez-Gil B."/>
            <person name="Lozano-Olvera R."/>
        </authorList>
    </citation>
    <scope>NUCLEOTIDE SEQUENCE [LARGE SCALE GENOMIC DNA]</scope>
    <source>
        <strain evidence="4 5">CAIM 1508</strain>
    </source>
</reference>
<dbReference type="Pfam" id="PF24624">
    <property type="entry name" value="Int_N"/>
    <property type="match status" value="1"/>
</dbReference>
<dbReference type="InterPro" id="IPR050090">
    <property type="entry name" value="Tyrosine_recombinase_XerCD"/>
</dbReference>
<comment type="caution">
    <text evidence="4">The sequence shown here is derived from an EMBL/GenBank/DDBJ whole genome shotgun (WGS) entry which is preliminary data.</text>
</comment>
<dbReference type="AlphaFoldDB" id="A0A8B3DBS5"/>
<dbReference type="PANTHER" id="PTHR30349">
    <property type="entry name" value="PHAGE INTEGRASE-RELATED"/>
    <property type="match status" value="1"/>
</dbReference>
<dbReference type="GO" id="GO:0015074">
    <property type="term" value="P:DNA integration"/>
    <property type="evidence" value="ECO:0007669"/>
    <property type="project" value="UniProtKB-KW"/>
</dbReference>
<feature type="domain" description="Tyr recombinase" evidence="3">
    <location>
        <begin position="175"/>
        <end position="336"/>
    </location>
</feature>
<evidence type="ECO:0000259" key="3">
    <source>
        <dbReference type="PROSITE" id="PS51898"/>
    </source>
</evidence>
<dbReference type="SUPFAM" id="SSF56349">
    <property type="entry name" value="DNA breaking-rejoining enzymes"/>
    <property type="match status" value="1"/>
</dbReference>
<dbReference type="InterPro" id="IPR011010">
    <property type="entry name" value="DNA_brk_join_enz"/>
</dbReference>
<dbReference type="Gene3D" id="1.10.443.10">
    <property type="entry name" value="Intergrase catalytic core"/>
    <property type="match status" value="1"/>
</dbReference>
<gene>
    <name evidence="4" type="ORF">DS957_028155</name>
</gene>
<accession>A0A8B3DBS5</accession>
<dbReference type="EMBL" id="QOUW02000256">
    <property type="protein sequence ID" value="RIV99355.1"/>
    <property type="molecule type" value="Genomic_DNA"/>
</dbReference>